<proteinExistence type="predicted"/>
<name>A0A8J6QLJ2_9BACT</name>
<evidence type="ECO:0000256" key="1">
    <source>
        <dbReference type="SAM" id="MobiDB-lite"/>
    </source>
</evidence>
<reference evidence="2" key="1">
    <citation type="submission" date="2020-09" db="EMBL/GenBank/DDBJ databases">
        <title>Pelobacter alkaliphilus sp. nov., a novel anaerobic arsenate-reducing bacterium from terrestrial mud volcano.</title>
        <authorList>
            <person name="Khomyakova M.A."/>
            <person name="Merkel A.Y."/>
            <person name="Slobodkin A.I."/>
        </authorList>
    </citation>
    <scope>NUCLEOTIDE SEQUENCE</scope>
    <source>
        <strain evidence="2">M08fum</strain>
    </source>
</reference>
<feature type="compositionally biased region" description="Basic and acidic residues" evidence="1">
    <location>
        <begin position="7"/>
        <end position="21"/>
    </location>
</feature>
<evidence type="ECO:0008006" key="4">
    <source>
        <dbReference type="Google" id="ProtNLM"/>
    </source>
</evidence>
<evidence type="ECO:0000313" key="3">
    <source>
        <dbReference type="Proteomes" id="UP000632828"/>
    </source>
</evidence>
<dbReference type="Proteomes" id="UP000632828">
    <property type="component" value="Unassembled WGS sequence"/>
</dbReference>
<protein>
    <recommendedName>
        <fullName evidence="4">DUF883 domain-containing protein</fullName>
    </recommendedName>
</protein>
<gene>
    <name evidence="2" type="ORF">ICT70_07835</name>
</gene>
<sequence>MSSDYSATKDTEDTAPKDSCPDKPCGCEGLKQSVADSLCQAATALEQTASTHDGGSGLAEVEQHAARWLHHSADYVRQFSYEHEEANLRKHISHNPGRSMVIAGAAGLVLGILLRKI</sequence>
<feature type="region of interest" description="Disordered" evidence="1">
    <location>
        <begin position="1"/>
        <end position="23"/>
    </location>
</feature>
<keyword evidence="3" id="KW-1185">Reference proteome</keyword>
<evidence type="ECO:0000313" key="2">
    <source>
        <dbReference type="EMBL" id="MBD1400579.1"/>
    </source>
</evidence>
<dbReference type="RefSeq" id="WP_191155253.1">
    <property type="nucleotide sequence ID" value="NZ_JACWUN010000007.1"/>
</dbReference>
<dbReference type="AlphaFoldDB" id="A0A8J6QLJ2"/>
<comment type="caution">
    <text evidence="2">The sequence shown here is derived from an EMBL/GenBank/DDBJ whole genome shotgun (WGS) entry which is preliminary data.</text>
</comment>
<accession>A0A8J6QLJ2</accession>
<organism evidence="2 3">
    <name type="scientific">Pelovirga terrestris</name>
    <dbReference type="NCBI Taxonomy" id="2771352"/>
    <lineage>
        <taxon>Bacteria</taxon>
        <taxon>Pseudomonadati</taxon>
        <taxon>Thermodesulfobacteriota</taxon>
        <taxon>Desulfuromonadia</taxon>
        <taxon>Geobacterales</taxon>
        <taxon>Geobacteraceae</taxon>
        <taxon>Pelovirga</taxon>
    </lineage>
</organism>
<dbReference type="EMBL" id="JACWUN010000007">
    <property type="protein sequence ID" value="MBD1400579.1"/>
    <property type="molecule type" value="Genomic_DNA"/>
</dbReference>